<dbReference type="InterPro" id="IPR029058">
    <property type="entry name" value="AB_hydrolase_fold"/>
</dbReference>
<dbReference type="GeneID" id="70128220"/>
<keyword evidence="2" id="KW-1015">Disulfide bond</keyword>
<evidence type="ECO:0000256" key="1">
    <source>
        <dbReference type="ARBA" id="ARBA00022801"/>
    </source>
</evidence>
<gene>
    <name evidence="4" type="ORF">BKA67DRAFT_531051</name>
</gene>
<name>A0A9P8UZ05_9PEZI</name>
<comment type="caution">
    <text evidence="4">The sequence shown here is derived from an EMBL/GenBank/DDBJ whole genome shotgun (WGS) entry which is preliminary data.</text>
</comment>
<dbReference type="AlphaFoldDB" id="A0A9P8UZ05"/>
<dbReference type="PANTHER" id="PTHR33630:SF9">
    <property type="entry name" value="CUTINASE 4"/>
    <property type="match status" value="1"/>
</dbReference>
<dbReference type="OrthoDB" id="2586582at2759"/>
<reference evidence="4" key="1">
    <citation type="journal article" date="2021" name="Nat. Commun.">
        <title>Genetic determinants of endophytism in the Arabidopsis root mycobiome.</title>
        <authorList>
            <person name="Mesny F."/>
            <person name="Miyauchi S."/>
            <person name="Thiergart T."/>
            <person name="Pickel B."/>
            <person name="Atanasova L."/>
            <person name="Karlsson M."/>
            <person name="Huettel B."/>
            <person name="Barry K.W."/>
            <person name="Haridas S."/>
            <person name="Chen C."/>
            <person name="Bauer D."/>
            <person name="Andreopoulos W."/>
            <person name="Pangilinan J."/>
            <person name="LaButti K."/>
            <person name="Riley R."/>
            <person name="Lipzen A."/>
            <person name="Clum A."/>
            <person name="Drula E."/>
            <person name="Henrissat B."/>
            <person name="Kohler A."/>
            <person name="Grigoriev I.V."/>
            <person name="Martin F.M."/>
            <person name="Hacquard S."/>
        </authorList>
    </citation>
    <scope>NUCLEOTIDE SEQUENCE</scope>
    <source>
        <strain evidence="4">MPI-SDFR-AT-0073</strain>
    </source>
</reference>
<keyword evidence="1 4" id="KW-0378">Hydrolase</keyword>
<evidence type="ECO:0000256" key="3">
    <source>
        <dbReference type="SAM" id="SignalP"/>
    </source>
</evidence>
<dbReference type="GO" id="GO:0052689">
    <property type="term" value="F:carboxylic ester hydrolase activity"/>
    <property type="evidence" value="ECO:0007669"/>
    <property type="project" value="UniProtKB-ARBA"/>
</dbReference>
<feature type="signal peptide" evidence="3">
    <location>
        <begin position="1"/>
        <end position="21"/>
    </location>
</feature>
<dbReference type="Pfam" id="PF01083">
    <property type="entry name" value="Cutinase"/>
    <property type="match status" value="1"/>
</dbReference>
<accession>A0A9P8UZ05</accession>
<sequence length="262" mass="28059">MVSKTISAASLLCVLLQPVIAYPSPQQSLHQGKECPTGVQIIGVEGTGATPGRFEGLEDLRADLLKRMPGSASFALDYPASGSVDAANVSSYHIPTYLPSEITGVFTLGAKINTFTKRCPQTGIVLIGYSQGSHVIGDALCGFSGSLTRFISTAISQQSQKSIRAVIQFGDPRNTRNLNWHIGSSTNAGILPRSDFDQCEHLGNVWQSYCDAGDCVCDGDSFFGCNIGNDVHVSYLPKYQKDVVDFIVKNANSSVIDTKNDI</sequence>
<dbReference type="RefSeq" id="XP_045965104.1">
    <property type="nucleotide sequence ID" value="XM_046099328.1"/>
</dbReference>
<evidence type="ECO:0000313" key="5">
    <source>
        <dbReference type="Proteomes" id="UP000758603"/>
    </source>
</evidence>
<keyword evidence="3" id="KW-0732">Signal</keyword>
<feature type="chain" id="PRO_5040241740" evidence="3">
    <location>
        <begin position="22"/>
        <end position="262"/>
    </location>
</feature>
<evidence type="ECO:0000313" key="4">
    <source>
        <dbReference type="EMBL" id="KAH6660973.1"/>
    </source>
</evidence>
<keyword evidence="5" id="KW-1185">Reference proteome</keyword>
<dbReference type="SUPFAM" id="SSF53474">
    <property type="entry name" value="alpha/beta-Hydrolases"/>
    <property type="match status" value="1"/>
</dbReference>
<dbReference type="Proteomes" id="UP000758603">
    <property type="component" value="Unassembled WGS sequence"/>
</dbReference>
<dbReference type="EMBL" id="JAGPXC010000001">
    <property type="protein sequence ID" value="KAH6660973.1"/>
    <property type="molecule type" value="Genomic_DNA"/>
</dbReference>
<dbReference type="Gene3D" id="3.40.50.1820">
    <property type="entry name" value="alpha/beta hydrolase"/>
    <property type="match status" value="1"/>
</dbReference>
<protein>
    <submittedName>
        <fullName evidence="4">Alpha/Beta hydrolase protein</fullName>
    </submittedName>
</protein>
<evidence type="ECO:0000256" key="2">
    <source>
        <dbReference type="ARBA" id="ARBA00023157"/>
    </source>
</evidence>
<dbReference type="InterPro" id="IPR000675">
    <property type="entry name" value="Cutinase/axe"/>
</dbReference>
<dbReference type="SMART" id="SM01110">
    <property type="entry name" value="Cutinase"/>
    <property type="match status" value="1"/>
</dbReference>
<organism evidence="4 5">
    <name type="scientific">Truncatella angustata</name>
    <dbReference type="NCBI Taxonomy" id="152316"/>
    <lineage>
        <taxon>Eukaryota</taxon>
        <taxon>Fungi</taxon>
        <taxon>Dikarya</taxon>
        <taxon>Ascomycota</taxon>
        <taxon>Pezizomycotina</taxon>
        <taxon>Sordariomycetes</taxon>
        <taxon>Xylariomycetidae</taxon>
        <taxon>Amphisphaeriales</taxon>
        <taxon>Sporocadaceae</taxon>
        <taxon>Truncatella</taxon>
    </lineage>
</organism>
<proteinExistence type="predicted"/>
<dbReference type="PANTHER" id="PTHR33630">
    <property type="entry name" value="CUTINASE RV1984C-RELATED-RELATED"/>
    <property type="match status" value="1"/>
</dbReference>